<proteinExistence type="evidence at transcript level"/>
<dbReference type="SUPFAM" id="SSF50249">
    <property type="entry name" value="Nucleic acid-binding proteins"/>
    <property type="match status" value="1"/>
</dbReference>
<feature type="compositionally biased region" description="Basic and acidic residues" evidence="2">
    <location>
        <begin position="14"/>
        <end position="25"/>
    </location>
</feature>
<sequence>METPVTKKKTKKMKREEMEQQRTDESVDVDEAAATSVEKKTKKKKRRRGEEENGEEAEGGGVQTVSIAVAGSIIDNAQSSELATRLAGQIARAATIFRIDEVIVFDDQAKATTSNISIWDADEKNKSGALFMARILNYLDIPQYLRRTLVPRHNDLRHVGLLPPLDAPHHARKHEWVPYREGVTLDRTSVAGGGTFVDVGLHKAVCIQQTFEPGLRVTVAMGSKRSLEDDCIRQAVDRSEPNKKMGLYWGYNVRYSSNISCVFKECPYQGGYDYSIGTSEHGDKISSGDLEIPKFRHLLIAFGGLAGLEENIEQDGDLMGKNVTQLFSRYLNTCPKQGSRTIRTEEAIFISLQYFQDPIQRATI</sequence>
<accession>D5A9B4</accession>
<dbReference type="InterPro" id="IPR003750">
    <property type="entry name" value="Put_MeTrfase-C9orf114-like"/>
</dbReference>
<evidence type="ECO:0000256" key="1">
    <source>
        <dbReference type="ARBA" id="ARBA00009841"/>
    </source>
</evidence>
<dbReference type="EMBL" id="BT122780">
    <property type="protein sequence ID" value="ADE76133.1"/>
    <property type="molecule type" value="mRNA"/>
</dbReference>
<dbReference type="Gene3D" id="2.40.50.140">
    <property type="entry name" value="Nucleic acid-binding proteins"/>
    <property type="match status" value="1"/>
</dbReference>
<dbReference type="AlphaFoldDB" id="D5A9B4"/>
<reference evidence="3" key="1">
    <citation type="submission" date="2010-04" db="EMBL/GenBank/DDBJ databases">
        <authorList>
            <person name="Reid K.E."/>
            <person name="Liao N."/>
            <person name="Chan S."/>
            <person name="Docking R."/>
            <person name="Taylor G."/>
            <person name="Moore R."/>
            <person name="Mayo M."/>
            <person name="Munro S."/>
            <person name="King J."/>
            <person name="Yanchuk A."/>
            <person name="Holt R."/>
            <person name="Jones S."/>
            <person name="Marra M."/>
            <person name="Ritland C.E."/>
            <person name="Ritland K."/>
            <person name="Bohlmann J."/>
        </authorList>
    </citation>
    <scope>NUCLEOTIDE SEQUENCE</scope>
    <source>
        <tissue evidence="3">Bud</tissue>
    </source>
</reference>
<dbReference type="CDD" id="cd18086">
    <property type="entry name" value="HsC9orf114-like"/>
    <property type="match status" value="1"/>
</dbReference>
<dbReference type="Pfam" id="PF02598">
    <property type="entry name" value="Methyltrn_RNA_3"/>
    <property type="match status" value="1"/>
</dbReference>
<evidence type="ECO:0000256" key="2">
    <source>
        <dbReference type="SAM" id="MobiDB-lite"/>
    </source>
</evidence>
<dbReference type="SUPFAM" id="SSF75217">
    <property type="entry name" value="alpha/beta knot"/>
    <property type="match status" value="1"/>
</dbReference>
<name>D5A9B4_PICSI</name>
<dbReference type="PANTHER" id="PTHR12150">
    <property type="entry name" value="CLASS IV SAM-BINDING METHYLTRANSFERASE-RELATED"/>
    <property type="match status" value="1"/>
</dbReference>
<feature type="region of interest" description="Disordered" evidence="2">
    <location>
        <begin position="1"/>
        <end position="60"/>
    </location>
</feature>
<comment type="similarity">
    <text evidence="1">Belongs to the class IV-like SAM-binding methyltransferase superfamily.</text>
</comment>
<dbReference type="OMA" id="FFPIHKD"/>
<evidence type="ECO:0000313" key="3">
    <source>
        <dbReference type="EMBL" id="ADE76133.1"/>
    </source>
</evidence>
<dbReference type="InterPro" id="IPR012340">
    <property type="entry name" value="NA-bd_OB-fold"/>
</dbReference>
<organism evidence="3">
    <name type="scientific">Picea sitchensis</name>
    <name type="common">Sitka spruce</name>
    <name type="synonym">Pinus sitchensis</name>
    <dbReference type="NCBI Taxonomy" id="3332"/>
    <lineage>
        <taxon>Eukaryota</taxon>
        <taxon>Viridiplantae</taxon>
        <taxon>Streptophyta</taxon>
        <taxon>Embryophyta</taxon>
        <taxon>Tracheophyta</taxon>
        <taxon>Spermatophyta</taxon>
        <taxon>Pinopsida</taxon>
        <taxon>Pinidae</taxon>
        <taxon>Conifers I</taxon>
        <taxon>Pinales</taxon>
        <taxon>Pinaceae</taxon>
        <taxon>Picea</taxon>
    </lineage>
</organism>
<dbReference type="PANTHER" id="PTHR12150:SF13">
    <property type="entry name" value="METHYLTRANSFERASE C9ORF114-RELATED"/>
    <property type="match status" value="1"/>
</dbReference>
<protein>
    <submittedName>
        <fullName evidence="3">Uncharacterized protein</fullName>
    </submittedName>
</protein>
<dbReference type="InterPro" id="IPR029028">
    <property type="entry name" value="Alpha/beta_knot_MTases"/>
</dbReference>
<dbReference type="Gene3D" id="3.40.1280.10">
    <property type="match status" value="1"/>
</dbReference>
<feature type="compositionally biased region" description="Basic residues" evidence="2">
    <location>
        <begin position="1"/>
        <end position="13"/>
    </location>
</feature>
<dbReference type="InterPro" id="IPR029026">
    <property type="entry name" value="tRNA_m1G_MTases_N"/>
</dbReference>